<evidence type="ECO:0000259" key="2">
    <source>
        <dbReference type="Pfam" id="PF00419"/>
    </source>
</evidence>
<dbReference type="InterPro" id="IPR050263">
    <property type="entry name" value="Bact_Fimbrial_Adh_Pro"/>
</dbReference>
<feature type="signal peptide" evidence="1">
    <location>
        <begin position="1"/>
        <end position="22"/>
    </location>
</feature>
<name>A0AA36LMM7_YERMO</name>
<dbReference type="GO" id="GO:0043709">
    <property type="term" value="P:cell adhesion involved in single-species biofilm formation"/>
    <property type="evidence" value="ECO:0007669"/>
    <property type="project" value="TreeGrafter"/>
</dbReference>
<dbReference type="SUPFAM" id="SSF49401">
    <property type="entry name" value="Bacterial adhesins"/>
    <property type="match status" value="1"/>
</dbReference>
<dbReference type="Pfam" id="PF00419">
    <property type="entry name" value="Fimbrial"/>
    <property type="match status" value="1"/>
</dbReference>
<keyword evidence="1" id="KW-0732">Signal</keyword>
<dbReference type="RefSeq" id="WP_049647749.1">
    <property type="nucleotide sequence ID" value="NZ_CABHYS010000009.1"/>
</dbReference>
<feature type="chain" id="PRO_5041215573" evidence="1">
    <location>
        <begin position="23"/>
        <end position="174"/>
    </location>
</feature>
<proteinExistence type="predicted"/>
<dbReference type="PANTHER" id="PTHR33420">
    <property type="entry name" value="FIMBRIAL SUBUNIT ELFA-RELATED"/>
    <property type="match status" value="1"/>
</dbReference>
<dbReference type="AlphaFoldDB" id="A0AA36LMM7"/>
<evidence type="ECO:0000256" key="1">
    <source>
        <dbReference type="SAM" id="SignalP"/>
    </source>
</evidence>
<dbReference type="Gene3D" id="2.60.40.1090">
    <property type="entry name" value="Fimbrial-type adhesion domain"/>
    <property type="match status" value="1"/>
</dbReference>
<feature type="domain" description="Fimbrial-type adhesion" evidence="2">
    <location>
        <begin position="31"/>
        <end position="174"/>
    </location>
</feature>
<organism evidence="3 4">
    <name type="scientific">Yersinia mollaretii</name>
    <dbReference type="NCBI Taxonomy" id="33060"/>
    <lineage>
        <taxon>Bacteria</taxon>
        <taxon>Pseudomonadati</taxon>
        <taxon>Pseudomonadota</taxon>
        <taxon>Gammaproteobacteria</taxon>
        <taxon>Enterobacterales</taxon>
        <taxon>Yersiniaceae</taxon>
        <taxon>Yersinia</taxon>
    </lineage>
</organism>
<dbReference type="InterPro" id="IPR036937">
    <property type="entry name" value="Adhesion_dom_fimbrial_sf"/>
</dbReference>
<dbReference type="Proteomes" id="UP000040841">
    <property type="component" value="Unassembled WGS sequence"/>
</dbReference>
<reference evidence="3 4" key="1">
    <citation type="submission" date="2015-03" db="EMBL/GenBank/DDBJ databases">
        <authorList>
            <consortium name="Pathogen Informatics"/>
            <person name="Murphy D."/>
        </authorList>
    </citation>
    <scope>NUCLEOTIDE SEQUENCE [LARGE SCALE GENOMIC DNA]</scope>
    <source>
        <strain evidence="3 4">FE82747</strain>
    </source>
</reference>
<comment type="caution">
    <text evidence="3">The sequence shown here is derived from an EMBL/GenBank/DDBJ whole genome shotgun (WGS) entry which is preliminary data.</text>
</comment>
<evidence type="ECO:0000313" key="3">
    <source>
        <dbReference type="EMBL" id="CNI19893.1"/>
    </source>
</evidence>
<dbReference type="InterPro" id="IPR008966">
    <property type="entry name" value="Adhesion_dom_sf"/>
</dbReference>
<dbReference type="GO" id="GO:0009289">
    <property type="term" value="C:pilus"/>
    <property type="evidence" value="ECO:0007669"/>
    <property type="project" value="InterPro"/>
</dbReference>
<sequence length="174" mass="17906">MKMNKIVLGLSLAFGIAAFANAADQGHGTVTFTGSIIDAPCSISSETANQEVDLGSVSNVVLKDGGKSAPQPFDIKLEQCDPTTLKTVTTTFTGDKSLVNPDLLGITGTAEGASVAITDLASNVIKLGKPTTAKDLSDGDTTLRFSAYLQGDGASATIKPGNFSAVAEFKLDYK</sequence>
<gene>
    <name evidence="3" type="primary">smfA_3</name>
    <name evidence="3" type="ORF">ERS008502_02554</name>
</gene>
<accession>A0AA36LMM7</accession>
<evidence type="ECO:0000313" key="4">
    <source>
        <dbReference type="Proteomes" id="UP000040841"/>
    </source>
</evidence>
<protein>
    <submittedName>
        <fullName evidence="3">Mannose-resistant/Proteus-like fimbrial protein</fullName>
    </submittedName>
</protein>
<dbReference type="InterPro" id="IPR000259">
    <property type="entry name" value="Adhesion_dom_fimbrial"/>
</dbReference>
<dbReference type="EMBL" id="CQBM01000005">
    <property type="protein sequence ID" value="CNI19893.1"/>
    <property type="molecule type" value="Genomic_DNA"/>
</dbReference>
<dbReference type="PANTHER" id="PTHR33420:SF26">
    <property type="entry name" value="FIMBRIAL SUBUNIT"/>
    <property type="match status" value="1"/>
</dbReference>